<reference evidence="2 3" key="1">
    <citation type="submission" date="2019-03" db="EMBL/GenBank/DDBJ databases">
        <title>First draft genome of Liparis tanakae, snailfish: a comprehensive survey of snailfish specific genes.</title>
        <authorList>
            <person name="Kim W."/>
            <person name="Song I."/>
            <person name="Jeong J.-H."/>
            <person name="Kim D."/>
            <person name="Kim S."/>
            <person name="Ryu S."/>
            <person name="Song J.Y."/>
            <person name="Lee S.K."/>
        </authorList>
    </citation>
    <scope>NUCLEOTIDE SEQUENCE [LARGE SCALE GENOMIC DNA]</scope>
    <source>
        <tissue evidence="2">Muscle</tissue>
    </source>
</reference>
<evidence type="ECO:0000313" key="3">
    <source>
        <dbReference type="Proteomes" id="UP000314294"/>
    </source>
</evidence>
<feature type="compositionally biased region" description="Polar residues" evidence="1">
    <location>
        <begin position="1"/>
        <end position="10"/>
    </location>
</feature>
<comment type="caution">
    <text evidence="2">The sequence shown here is derived from an EMBL/GenBank/DDBJ whole genome shotgun (WGS) entry which is preliminary data.</text>
</comment>
<gene>
    <name evidence="2" type="ORF">EYF80_047887</name>
</gene>
<proteinExistence type="predicted"/>
<organism evidence="2 3">
    <name type="scientific">Liparis tanakae</name>
    <name type="common">Tanaka's snailfish</name>
    <dbReference type="NCBI Taxonomy" id="230148"/>
    <lineage>
        <taxon>Eukaryota</taxon>
        <taxon>Metazoa</taxon>
        <taxon>Chordata</taxon>
        <taxon>Craniata</taxon>
        <taxon>Vertebrata</taxon>
        <taxon>Euteleostomi</taxon>
        <taxon>Actinopterygii</taxon>
        <taxon>Neopterygii</taxon>
        <taxon>Teleostei</taxon>
        <taxon>Neoteleostei</taxon>
        <taxon>Acanthomorphata</taxon>
        <taxon>Eupercaria</taxon>
        <taxon>Perciformes</taxon>
        <taxon>Cottioidei</taxon>
        <taxon>Cottales</taxon>
        <taxon>Liparidae</taxon>
        <taxon>Liparis</taxon>
    </lineage>
</organism>
<name>A0A4Z2FM25_9TELE</name>
<dbReference type="AlphaFoldDB" id="A0A4Z2FM25"/>
<feature type="compositionally biased region" description="Polar residues" evidence="1">
    <location>
        <begin position="29"/>
        <end position="44"/>
    </location>
</feature>
<dbReference type="Proteomes" id="UP000314294">
    <property type="component" value="Unassembled WGS sequence"/>
</dbReference>
<sequence>MASSGSTAKVTPQAAAVPVSIPKMARPVGSSSLSGSYCEGASSSCPDVPPFQAPVVSSSVSSSSSSSSSLRW</sequence>
<accession>A0A4Z2FM25</accession>
<evidence type="ECO:0000313" key="2">
    <source>
        <dbReference type="EMBL" id="TNN41930.1"/>
    </source>
</evidence>
<dbReference type="EMBL" id="SRLO01001072">
    <property type="protein sequence ID" value="TNN41930.1"/>
    <property type="molecule type" value="Genomic_DNA"/>
</dbReference>
<keyword evidence="3" id="KW-1185">Reference proteome</keyword>
<feature type="region of interest" description="Disordered" evidence="1">
    <location>
        <begin position="1"/>
        <end position="44"/>
    </location>
</feature>
<protein>
    <submittedName>
        <fullName evidence="2">Uncharacterized protein</fullName>
    </submittedName>
</protein>
<evidence type="ECO:0000256" key="1">
    <source>
        <dbReference type="SAM" id="MobiDB-lite"/>
    </source>
</evidence>